<name>I1V1L6_9CAUD</name>
<proteinExistence type="predicted"/>
<organism evidence="1 2">
    <name type="scientific">Mycobacterium phage SWU1</name>
    <dbReference type="NCBI Taxonomy" id="1175504"/>
    <lineage>
        <taxon>Viruses</taxon>
        <taxon>Duplodnaviria</taxon>
        <taxon>Heunggongvirae</taxon>
        <taxon>Uroviricota</taxon>
        <taxon>Caudoviricetes</taxon>
        <taxon>Fromanvirus</taxon>
        <taxon>Fromanvirus SWU1</taxon>
    </lineage>
</organism>
<sequence length="67" mass="7278">MKKHLITVVVAFATAVGAMALADPYEASADPITFDQRAFPCEEDEVLGFAPEFGPDRVGCIHVDQIR</sequence>
<dbReference type="RefSeq" id="YP_006383004.1">
    <property type="nucleotide sequence ID" value="NC_017973.1"/>
</dbReference>
<dbReference type="Proteomes" id="UP000002876">
    <property type="component" value="Segment"/>
</dbReference>
<dbReference type="InterPro" id="IPR035353">
    <property type="entry name" value="Gp79"/>
</dbReference>
<dbReference type="GeneID" id="12978836"/>
<reference evidence="1 2" key="1">
    <citation type="journal article" date="2012" name="J. Virol.">
        <title>Biology of a Novel Mycobacteriophage, SWU1, Isolated from Chinese Soil as Revealed by Genomic Characteristics.</title>
        <authorList>
            <person name="Fan X."/>
            <person name="Teng T."/>
            <person name="Wang H."/>
            <person name="Xie J."/>
        </authorList>
    </citation>
    <scope>NUCLEOTIDE SEQUENCE [LARGE SCALE GENOMIC DNA]</scope>
</reference>
<dbReference type="KEGG" id="vg:12978836"/>
<protein>
    <submittedName>
        <fullName evidence="1">Uncharacterized protein</fullName>
    </submittedName>
</protein>
<evidence type="ECO:0000313" key="2">
    <source>
        <dbReference type="Proteomes" id="UP000002876"/>
    </source>
</evidence>
<dbReference type="EMBL" id="JF946695">
    <property type="protein sequence ID" value="AFI24994.1"/>
    <property type="molecule type" value="Genomic_DNA"/>
</dbReference>
<dbReference type="OrthoDB" id="27352at10239"/>
<accession>I1V1L6</accession>
<keyword evidence="2" id="KW-1185">Reference proteome</keyword>
<evidence type="ECO:0000313" key="1">
    <source>
        <dbReference type="EMBL" id="AFI24994.1"/>
    </source>
</evidence>
<dbReference type="Pfam" id="PF17463">
    <property type="entry name" value="GP79"/>
    <property type="match status" value="1"/>
</dbReference>